<dbReference type="OrthoDB" id="9806380at2"/>
<dbReference type="RefSeq" id="WP_100868399.1">
    <property type="nucleotide sequence ID" value="NZ_PHUF01000007.1"/>
</dbReference>
<dbReference type="EMBL" id="PHUF01000007">
    <property type="protein sequence ID" value="PKB13417.1"/>
    <property type="molecule type" value="Genomic_DNA"/>
</dbReference>
<dbReference type="InterPro" id="IPR011008">
    <property type="entry name" value="Dimeric_a/b-barrel"/>
</dbReference>
<proteinExistence type="predicted"/>
<dbReference type="Pfam" id="PF07045">
    <property type="entry name" value="DUF1330"/>
    <property type="match status" value="1"/>
</dbReference>
<dbReference type="InterPro" id="IPR010753">
    <property type="entry name" value="DUF1330"/>
</dbReference>
<protein>
    <submittedName>
        <fullName evidence="2">Uncharacterized protein (DUF1330 family)</fullName>
    </submittedName>
</protein>
<dbReference type="Proteomes" id="UP000232587">
    <property type="component" value="Unassembled WGS sequence"/>
</dbReference>
<sequence length="95" mass="10453">MPAYAVFIRNSIKDQDGFDAYGAAARAARGDHKLEPIVFYNPSETVEGEPADAVAIIKFESMDAARAWYHSPAYQEAAKLRQGSADYRVILTEGL</sequence>
<comment type="caution">
    <text evidence="2">The sequence shown here is derived from an EMBL/GenBank/DDBJ whole genome shotgun (WGS) entry which is preliminary data.</text>
</comment>
<dbReference type="AlphaFoldDB" id="A0A2N0H3B7"/>
<reference evidence="2 3" key="1">
    <citation type="submission" date="2017-11" db="EMBL/GenBank/DDBJ databases">
        <title>Genomic Encyclopedia of Type Strains, Phase III (KMG-III): the genomes of soil and plant-associated and newly described type strains.</title>
        <authorList>
            <person name="Whitman W."/>
        </authorList>
    </citation>
    <scope>NUCLEOTIDE SEQUENCE [LARGE SCALE GENOMIC DNA]</scope>
    <source>
        <strain evidence="2 3">CGMCC 1.12274</strain>
    </source>
</reference>
<accession>A0A2N0H3B7</accession>
<feature type="domain" description="DUF1330" evidence="1">
    <location>
        <begin position="3"/>
        <end position="94"/>
    </location>
</feature>
<dbReference type="Gene3D" id="3.30.70.100">
    <property type="match status" value="1"/>
</dbReference>
<evidence type="ECO:0000313" key="2">
    <source>
        <dbReference type="EMBL" id="PKB13417.1"/>
    </source>
</evidence>
<evidence type="ECO:0000313" key="3">
    <source>
        <dbReference type="Proteomes" id="UP000232587"/>
    </source>
</evidence>
<organism evidence="2 3">
    <name type="scientific">Novosphingobium kunmingense</name>
    <dbReference type="NCBI Taxonomy" id="1211806"/>
    <lineage>
        <taxon>Bacteria</taxon>
        <taxon>Pseudomonadati</taxon>
        <taxon>Pseudomonadota</taxon>
        <taxon>Alphaproteobacteria</taxon>
        <taxon>Sphingomonadales</taxon>
        <taxon>Sphingomonadaceae</taxon>
        <taxon>Novosphingobium</taxon>
    </lineage>
</organism>
<dbReference type="PANTHER" id="PTHR41521">
    <property type="match status" value="1"/>
</dbReference>
<dbReference type="SUPFAM" id="SSF54909">
    <property type="entry name" value="Dimeric alpha+beta barrel"/>
    <property type="match status" value="1"/>
</dbReference>
<dbReference type="PANTHER" id="PTHR41521:SF4">
    <property type="entry name" value="BLR0684 PROTEIN"/>
    <property type="match status" value="1"/>
</dbReference>
<keyword evidence="3" id="KW-1185">Reference proteome</keyword>
<gene>
    <name evidence="2" type="ORF">B0I00_3216</name>
</gene>
<name>A0A2N0H3B7_9SPHN</name>
<evidence type="ECO:0000259" key="1">
    <source>
        <dbReference type="Pfam" id="PF07045"/>
    </source>
</evidence>